<evidence type="ECO:0000313" key="3">
    <source>
        <dbReference type="Proteomes" id="UP000663852"/>
    </source>
</evidence>
<dbReference type="PANTHER" id="PTHR36688">
    <property type="entry name" value="ENDO/EXONUCLEASE/PHOSPHATASE DOMAIN-CONTAINING PROTEIN"/>
    <property type="match status" value="1"/>
</dbReference>
<dbReference type="AlphaFoldDB" id="A0A815AYR2"/>
<accession>A0A815AYR2</accession>
<gene>
    <name evidence="2" type="ORF">EDS130_LOCUS28791</name>
</gene>
<dbReference type="OrthoDB" id="416454at2759"/>
<dbReference type="Pfam" id="PF00078">
    <property type="entry name" value="RVT_1"/>
    <property type="match status" value="1"/>
</dbReference>
<reference evidence="2" key="1">
    <citation type="submission" date="2021-02" db="EMBL/GenBank/DDBJ databases">
        <authorList>
            <person name="Nowell W R."/>
        </authorList>
    </citation>
    <scope>NUCLEOTIDE SEQUENCE</scope>
</reference>
<protein>
    <recommendedName>
        <fullName evidence="1">Reverse transcriptase domain-containing protein</fullName>
    </recommendedName>
</protein>
<comment type="caution">
    <text evidence="2">The sequence shown here is derived from an EMBL/GenBank/DDBJ whole genome shotgun (WGS) entry which is preliminary data.</text>
</comment>
<dbReference type="InterPro" id="IPR005135">
    <property type="entry name" value="Endo/exonuclease/phosphatase"/>
</dbReference>
<dbReference type="EMBL" id="CAJNOJ010000189">
    <property type="protein sequence ID" value="CAF1266311.1"/>
    <property type="molecule type" value="Genomic_DNA"/>
</dbReference>
<evidence type="ECO:0000313" key="2">
    <source>
        <dbReference type="EMBL" id="CAF1266311.1"/>
    </source>
</evidence>
<dbReference type="InterPro" id="IPR043502">
    <property type="entry name" value="DNA/RNA_pol_sf"/>
</dbReference>
<dbReference type="CDD" id="cd01650">
    <property type="entry name" value="RT_nLTR_like"/>
    <property type="match status" value="1"/>
</dbReference>
<dbReference type="PANTHER" id="PTHR36688:SF2">
    <property type="entry name" value="ENDONUCLEASE_EXONUCLEASE_PHOSPHATASE DOMAIN-CONTAINING PROTEIN"/>
    <property type="match status" value="1"/>
</dbReference>
<dbReference type="InterPro" id="IPR000477">
    <property type="entry name" value="RT_dom"/>
</dbReference>
<dbReference type="Gene3D" id="3.60.10.10">
    <property type="entry name" value="Endonuclease/exonuclease/phosphatase"/>
    <property type="match status" value="1"/>
</dbReference>
<name>A0A815AYR2_ADIRI</name>
<dbReference type="SUPFAM" id="SSF56219">
    <property type="entry name" value="DNase I-like"/>
    <property type="match status" value="1"/>
</dbReference>
<feature type="domain" description="Reverse transcriptase" evidence="1">
    <location>
        <begin position="543"/>
        <end position="820"/>
    </location>
</feature>
<sequence>MNPSAKIFNPHPNLNYSFSIPVNCLTKAEENILKAVIQEWTNVFSLDSLLNNWSEYRNKSALLMNPKKNISLLLLNVASLKRYLVEVFNLIQSTLSPIIILNGIYHDPDTIKRFSSHFFNYNIFTSKGTNKFGGVLIAVHKSIQCRRPEEFTRIDNLIVLEISSGADLFQLVTCYSPPEEKIPLKIFDRILHINPNTIFTGDLNAKHKSWSKSVENPKGYSLFNWLSSPGTHSSLEIINRYLITSTRSDATIDLIIAPSKLASTSFSGLQSIGSDHYPVVWELPLKIISSHHKISIKRTNWKAFELFITSVGNYWQQLAELMNHSATFFSLYERFLSLCLARFTTITQRHAYKPSLPHHIVQMIQQKRIYLQAFRRTRHPYFSLLLHNMTKQVHQVLFQHKRQLWLNYCNTLNDCDTKSFWKKIKRHFKSGAVPIDGFVCNNNIITDPIEMCSMAKDHYEVQFANHPPDHSEIEKEAEYINAEIENDLIRNPPPPIIINFLDLKRAISSLKNKNSTGVDGVSNRIIKNLPSNHLSFISQCFNNFASLSQTPPQWHIAKMILLSKSKARTISVDETRPISLLPCFSKLFEKCFLLHFRQWIKDQGLLPDEQSGFRPGHNMAVRLVAIVDQIGQSLSKHTAAGGLFVDFRTAFNQLWFNGLWLKLTKLNCPMKLVTWLRHYLCNRKAFIDIKSSQSTAFILEKGVPQGSVMGPVLFIVYHHDLIESLSTIHWKHLFADDLAILFAPDSSLAPSKMIKDIIEQMMKVLNRLIDYSKYWKQPINFKKTYWMLFNRQVAPKVPEIICQGHHIDKVNRFKYLGTILDEKLSFNSHIDYIKSKINSNLKIFKRLTSTRMTNEKTNLKLFNAYIRPYYQSLLNIYPILSTGKKNELESLNRKIFRIVYTWHDARNVEITNMTKYRSIAELTATHWAKLTNTIIRTNPSVIQDYLQHKMSILYIHEYLNNPTLAKERRTIFERGRIRKYIVNLIKNNRMSLFDHTLSYPC</sequence>
<organism evidence="2 3">
    <name type="scientific">Adineta ricciae</name>
    <name type="common">Rotifer</name>
    <dbReference type="NCBI Taxonomy" id="249248"/>
    <lineage>
        <taxon>Eukaryota</taxon>
        <taxon>Metazoa</taxon>
        <taxon>Spiralia</taxon>
        <taxon>Gnathifera</taxon>
        <taxon>Rotifera</taxon>
        <taxon>Eurotatoria</taxon>
        <taxon>Bdelloidea</taxon>
        <taxon>Adinetida</taxon>
        <taxon>Adinetidae</taxon>
        <taxon>Adineta</taxon>
    </lineage>
</organism>
<dbReference type="Proteomes" id="UP000663852">
    <property type="component" value="Unassembled WGS sequence"/>
</dbReference>
<dbReference type="InterPro" id="IPR036691">
    <property type="entry name" value="Endo/exonu/phosph_ase_sf"/>
</dbReference>
<dbReference type="InterPro" id="IPR052560">
    <property type="entry name" value="RdDP_mobile_element"/>
</dbReference>
<dbReference type="SUPFAM" id="SSF56672">
    <property type="entry name" value="DNA/RNA polymerases"/>
    <property type="match status" value="1"/>
</dbReference>
<dbReference type="GO" id="GO:0003824">
    <property type="term" value="F:catalytic activity"/>
    <property type="evidence" value="ECO:0007669"/>
    <property type="project" value="InterPro"/>
</dbReference>
<proteinExistence type="predicted"/>
<dbReference type="Pfam" id="PF14529">
    <property type="entry name" value="Exo_endo_phos_2"/>
    <property type="match status" value="1"/>
</dbReference>
<evidence type="ECO:0000259" key="1">
    <source>
        <dbReference type="PROSITE" id="PS50878"/>
    </source>
</evidence>
<dbReference type="PROSITE" id="PS50878">
    <property type="entry name" value="RT_POL"/>
    <property type="match status" value="1"/>
</dbReference>